<comment type="caution">
    <text evidence="1">The sequence shown here is derived from an EMBL/GenBank/DDBJ whole genome shotgun (WGS) entry which is preliminary data.</text>
</comment>
<gene>
    <name evidence="1" type="ORF">KSW82_15055</name>
</gene>
<dbReference type="GO" id="GO:0004519">
    <property type="term" value="F:endonuclease activity"/>
    <property type="evidence" value="ECO:0007669"/>
    <property type="project" value="UniProtKB-KW"/>
</dbReference>
<dbReference type="InterPro" id="IPR032869">
    <property type="entry name" value="WHH_dom_containing"/>
</dbReference>
<evidence type="ECO:0000313" key="2">
    <source>
        <dbReference type="Proteomes" id="UP001196765"/>
    </source>
</evidence>
<proteinExistence type="predicted"/>
<dbReference type="AlphaFoldDB" id="A0AAW4N1L6"/>
<keyword evidence="1" id="KW-0378">Hydrolase</keyword>
<dbReference type="EMBL" id="JAHOEI010000092">
    <property type="protein sequence ID" value="MBV3389044.1"/>
    <property type="molecule type" value="Genomic_DNA"/>
</dbReference>
<protein>
    <submittedName>
        <fullName evidence="1">HNH endonuclease</fullName>
    </submittedName>
</protein>
<dbReference type="Pfam" id="PF14414">
    <property type="entry name" value="WHH"/>
    <property type="match status" value="1"/>
</dbReference>
<reference evidence="1" key="1">
    <citation type="submission" date="2021-06" db="EMBL/GenBank/DDBJ databases">
        <title>Collection of gut derived symbiotic bacterial strains cultured from healthy donors.</title>
        <authorList>
            <person name="Lin H."/>
            <person name="Littmann E."/>
            <person name="Pamer E.G."/>
        </authorList>
    </citation>
    <scope>NUCLEOTIDE SEQUENCE</scope>
    <source>
        <strain evidence="1">MSK.21.74</strain>
    </source>
</reference>
<keyword evidence="1" id="KW-0255">Endonuclease</keyword>
<name>A0AAW4N1L6_9BACT</name>
<dbReference type="Proteomes" id="UP001196765">
    <property type="component" value="Unassembled WGS sequence"/>
</dbReference>
<sequence>MKKFILKIILISILMVLPYSSFAQKQLVKTVYKGTKGLFRTEAKVLTKEGVEAANKSMLKDAFKSGTEEIGKNYVQKASAKQLVRSAVRKNLLKEIEEKELGSLLRYGMIGAKKEIAHTEKSAVKVLLKKGSYDESYNQGVQKLVKEVSAKEKKMATKLVAEEYSTLLKKYGSHLSKKKYTKLLSEMSNNKALAQLIKENPKLNIMRWEKSQRKTVDLSKIVRTNKGNLPPNYKYAGSTFYANPALNPELEKKLIDNGGKINLNGTIVTREELIKLDKKYPGGVTYGDNGLPDFTKAAKTYPDGTPVIEEIKGGLTKSSKKDRDLATKQLGDKGITWDLGSYTWHHIEGTNKLVLVDWYYHALCKHAGGRAISKI</sequence>
<accession>A0AAW4N1L6</accession>
<dbReference type="RefSeq" id="WP_217315055.1">
    <property type="nucleotide sequence ID" value="NZ_JAHOEA010000084.1"/>
</dbReference>
<keyword evidence="1" id="KW-0540">Nuclease</keyword>
<organism evidence="1 2">
    <name type="scientific">Segatella copri</name>
    <dbReference type="NCBI Taxonomy" id="165179"/>
    <lineage>
        <taxon>Bacteria</taxon>
        <taxon>Pseudomonadati</taxon>
        <taxon>Bacteroidota</taxon>
        <taxon>Bacteroidia</taxon>
        <taxon>Bacteroidales</taxon>
        <taxon>Prevotellaceae</taxon>
        <taxon>Segatella</taxon>
    </lineage>
</organism>
<evidence type="ECO:0000313" key="1">
    <source>
        <dbReference type="EMBL" id="MBV3389044.1"/>
    </source>
</evidence>